<dbReference type="EMBL" id="CP017962">
    <property type="protein sequence ID" value="APC48730.1"/>
    <property type="molecule type" value="Genomic_DNA"/>
</dbReference>
<dbReference type="PANTHER" id="PTHR41302">
    <property type="entry name" value="PRESPORE-SPECIFIC TRANSCRIPTIONAL REGULATOR RSFA-RELATED"/>
    <property type="match status" value="1"/>
</dbReference>
<evidence type="ECO:0000313" key="3">
    <source>
        <dbReference type="EMBL" id="APC48730.1"/>
    </source>
</evidence>
<dbReference type="InterPro" id="IPR009057">
    <property type="entry name" value="Homeodomain-like_sf"/>
</dbReference>
<organism evidence="3 4">
    <name type="scientific">Virgibacillus halodenitrificans</name>
    <name type="common">Bacillus halodenitrificans</name>
    <dbReference type="NCBI Taxonomy" id="1482"/>
    <lineage>
        <taxon>Bacteria</taxon>
        <taxon>Bacillati</taxon>
        <taxon>Bacillota</taxon>
        <taxon>Bacilli</taxon>
        <taxon>Bacillales</taxon>
        <taxon>Bacillaceae</taxon>
        <taxon>Virgibacillus</taxon>
    </lineage>
</organism>
<dbReference type="Pfam" id="PF13921">
    <property type="entry name" value="Myb_DNA-bind_6"/>
    <property type="match status" value="1"/>
</dbReference>
<keyword evidence="1" id="KW-0175">Coiled coil</keyword>
<protein>
    <submittedName>
        <fullName evidence="3">RsfA family transcription regulator</fullName>
    </submittedName>
</protein>
<dbReference type="NCBIfam" id="TIGR02894">
    <property type="entry name" value="DNA_bind_RsfA"/>
    <property type="match status" value="1"/>
</dbReference>
<evidence type="ECO:0000313" key="4">
    <source>
        <dbReference type="Proteomes" id="UP000182945"/>
    </source>
</evidence>
<sequence>MNASRQDAWTEDEDIVLAETVIRYIREGKTQLEAFKDVARQLSRTSAACGFRWNATIRKHYQHAIQLAKDERKQQNRKDIYQDKILEGNSKETIQTAISLLEQMKLSLSEEGKDRILREDQDKQVADLKIENEKLKKKLLRYEHAWEEMGKLWTWVNAES</sequence>
<dbReference type="GeneID" id="71514975"/>
<accession>A0AAC9NL90</accession>
<dbReference type="AlphaFoldDB" id="A0AAC9NL90"/>
<proteinExistence type="predicted"/>
<dbReference type="InterPro" id="IPR014243">
    <property type="entry name" value="RsfA-like"/>
</dbReference>
<evidence type="ECO:0000259" key="2">
    <source>
        <dbReference type="PROSITE" id="PS50090"/>
    </source>
</evidence>
<dbReference type="KEGG" id="vhl:BME96_11265"/>
<name>A0AAC9NL90_VIRHA</name>
<dbReference type="PANTHER" id="PTHR41302:SF2">
    <property type="entry name" value="PRESPORE SPECIFIC TRANSCRIPTIONAL ACTIVATOR RSFA"/>
    <property type="match status" value="1"/>
</dbReference>
<dbReference type="Gene3D" id="1.10.10.60">
    <property type="entry name" value="Homeodomain-like"/>
    <property type="match status" value="1"/>
</dbReference>
<evidence type="ECO:0000256" key="1">
    <source>
        <dbReference type="SAM" id="Coils"/>
    </source>
</evidence>
<gene>
    <name evidence="3" type="ORF">BME96_11265</name>
</gene>
<feature type="coiled-coil region" evidence="1">
    <location>
        <begin position="118"/>
        <end position="145"/>
    </location>
</feature>
<feature type="domain" description="Myb-like" evidence="2">
    <location>
        <begin position="1"/>
        <end position="57"/>
    </location>
</feature>
<reference evidence="3 4" key="1">
    <citation type="submission" date="2016-11" db="EMBL/GenBank/DDBJ databases">
        <title>Complete genome sequencing of Virgibacillus halodenitrificans PDB-F2.</title>
        <authorList>
            <person name="Sun Z."/>
            <person name="Zhou Y."/>
            <person name="Li H."/>
        </authorList>
    </citation>
    <scope>NUCLEOTIDE SEQUENCE [LARGE SCALE GENOMIC DNA]</scope>
    <source>
        <strain evidence="3 4">PDB-F2</strain>
    </source>
</reference>
<dbReference type="Proteomes" id="UP000182945">
    <property type="component" value="Chromosome"/>
</dbReference>
<dbReference type="RefSeq" id="WP_071649098.1">
    <property type="nucleotide sequence ID" value="NZ_CP017962.1"/>
</dbReference>
<dbReference type="PROSITE" id="PS50090">
    <property type="entry name" value="MYB_LIKE"/>
    <property type="match status" value="1"/>
</dbReference>
<dbReference type="InterPro" id="IPR001005">
    <property type="entry name" value="SANT/Myb"/>
</dbReference>
<dbReference type="SUPFAM" id="SSF46689">
    <property type="entry name" value="Homeodomain-like"/>
    <property type="match status" value="1"/>
</dbReference>